<gene>
    <name evidence="1" type="ORF">GG681_01010</name>
</gene>
<evidence type="ECO:0000313" key="1">
    <source>
        <dbReference type="EMBL" id="MQY41209.1"/>
    </source>
</evidence>
<sequence>MPNIKIAYELTHIVFYLSEYGRKDPQVPAAALHSLKYAGLVAYLDQNMDLLAEICIALRFSGETPPKVWEESLDASLRGYQFLPNSFDGAQDDYHAYFVGSWWAMVSGTGGMATTMPGPGTTISASAQNGVLKPLSVLLYENAQLACRPWSMVRQQVLGQFWPQERQLMQEAESSVEDFASFYQLFARAGVAG</sequence>
<dbReference type="AlphaFoldDB" id="A0A844AJZ0"/>
<evidence type="ECO:0000313" key="2">
    <source>
        <dbReference type="Proteomes" id="UP000436694"/>
    </source>
</evidence>
<proteinExistence type="predicted"/>
<comment type="caution">
    <text evidence="1">The sequence shown here is derived from an EMBL/GenBank/DDBJ whole genome shotgun (WGS) entry which is preliminary data.</text>
</comment>
<reference evidence="1 2" key="1">
    <citation type="submission" date="2019-10" db="EMBL/GenBank/DDBJ databases">
        <title>Epibacterium sp. nov., isolated from seawater.</title>
        <authorList>
            <person name="Zhang X."/>
            <person name="Li N."/>
        </authorList>
    </citation>
    <scope>NUCLEOTIDE SEQUENCE [LARGE SCALE GENOMIC DNA]</scope>
    <source>
        <strain evidence="1 2">SM1969</strain>
    </source>
</reference>
<protein>
    <submittedName>
        <fullName evidence="1">Uncharacterized protein</fullName>
    </submittedName>
</protein>
<keyword evidence="2" id="KW-1185">Reference proteome</keyword>
<dbReference type="EMBL" id="WIXK01000001">
    <property type="protein sequence ID" value="MQY41209.1"/>
    <property type="molecule type" value="Genomic_DNA"/>
</dbReference>
<dbReference type="InterPro" id="IPR054197">
    <property type="entry name" value="DUF6902"/>
</dbReference>
<accession>A0A844AJZ0</accession>
<name>A0A844AJZ0_9RHOB</name>
<dbReference type="Proteomes" id="UP000436694">
    <property type="component" value="Unassembled WGS sequence"/>
</dbReference>
<organism evidence="1 2">
    <name type="scientific">Tritonibacter aquimaris</name>
    <dbReference type="NCBI Taxonomy" id="2663379"/>
    <lineage>
        <taxon>Bacteria</taxon>
        <taxon>Pseudomonadati</taxon>
        <taxon>Pseudomonadota</taxon>
        <taxon>Alphaproteobacteria</taxon>
        <taxon>Rhodobacterales</taxon>
        <taxon>Paracoccaceae</taxon>
        <taxon>Tritonibacter</taxon>
    </lineage>
</organism>
<dbReference type="Pfam" id="PF21843">
    <property type="entry name" value="DUF6902"/>
    <property type="match status" value="1"/>
</dbReference>